<proteinExistence type="predicted"/>
<feature type="transmembrane region" description="Helical" evidence="1">
    <location>
        <begin position="6"/>
        <end position="25"/>
    </location>
</feature>
<evidence type="ECO:0000313" key="3">
    <source>
        <dbReference type="Proteomes" id="UP000615455"/>
    </source>
</evidence>
<organism evidence="2 3">
    <name type="scientific">Paenibacillus marchantiophytorum</name>
    <dbReference type="NCBI Taxonomy" id="1619310"/>
    <lineage>
        <taxon>Bacteria</taxon>
        <taxon>Bacillati</taxon>
        <taxon>Bacillota</taxon>
        <taxon>Bacilli</taxon>
        <taxon>Bacillales</taxon>
        <taxon>Paenibacillaceae</taxon>
        <taxon>Paenibacillus</taxon>
    </lineage>
</organism>
<comment type="caution">
    <text evidence="2">The sequence shown here is derived from an EMBL/GenBank/DDBJ whole genome shotgun (WGS) entry which is preliminary data.</text>
</comment>
<keyword evidence="1" id="KW-1133">Transmembrane helix</keyword>
<evidence type="ECO:0000313" key="2">
    <source>
        <dbReference type="EMBL" id="GGA04891.1"/>
    </source>
</evidence>
<dbReference type="Proteomes" id="UP000615455">
    <property type="component" value="Unassembled WGS sequence"/>
</dbReference>
<gene>
    <name evidence="2" type="ORF">GCM10008018_58460</name>
</gene>
<evidence type="ECO:0000256" key="1">
    <source>
        <dbReference type="SAM" id="Phobius"/>
    </source>
</evidence>
<name>A0ABQ1FB59_9BACL</name>
<protein>
    <submittedName>
        <fullName evidence="2">Uncharacterized protein</fullName>
    </submittedName>
</protein>
<dbReference type="RefSeq" id="WP_189018586.1">
    <property type="nucleotide sequence ID" value="NZ_BMHE01000047.1"/>
</dbReference>
<keyword evidence="3" id="KW-1185">Reference proteome</keyword>
<keyword evidence="1" id="KW-0472">Membrane</keyword>
<sequence>MENLRSFLLTIFAWILFAVSGFIFLKHESIGTIHTGEAVSQQIAPAKYTGTADLTSIKGEQLIGMVPSALAGNFQLIIDGLSITDTTDITTVDLRGVPGLSYNIRITRDAVGNIATIRATH</sequence>
<keyword evidence="1" id="KW-0812">Transmembrane</keyword>
<accession>A0ABQ1FB59</accession>
<dbReference type="EMBL" id="BMHE01000047">
    <property type="protein sequence ID" value="GGA04891.1"/>
    <property type="molecule type" value="Genomic_DNA"/>
</dbReference>
<reference evidence="3" key="1">
    <citation type="journal article" date="2019" name="Int. J. Syst. Evol. Microbiol.">
        <title>The Global Catalogue of Microorganisms (GCM) 10K type strain sequencing project: providing services to taxonomists for standard genome sequencing and annotation.</title>
        <authorList>
            <consortium name="The Broad Institute Genomics Platform"/>
            <consortium name="The Broad Institute Genome Sequencing Center for Infectious Disease"/>
            <person name="Wu L."/>
            <person name="Ma J."/>
        </authorList>
    </citation>
    <scope>NUCLEOTIDE SEQUENCE [LARGE SCALE GENOMIC DNA]</scope>
    <source>
        <strain evidence="3">CGMCC 1.15043</strain>
    </source>
</reference>